<evidence type="ECO:0000313" key="2">
    <source>
        <dbReference type="Proteomes" id="UP000257109"/>
    </source>
</evidence>
<feature type="non-terminal residue" evidence="1">
    <location>
        <position position="1"/>
    </location>
</feature>
<keyword evidence="2" id="KW-1185">Reference proteome</keyword>
<gene>
    <name evidence="1" type="ORF">CR513_06802</name>
</gene>
<dbReference type="Proteomes" id="UP000257109">
    <property type="component" value="Unassembled WGS sequence"/>
</dbReference>
<proteinExistence type="predicted"/>
<organism evidence="1 2">
    <name type="scientific">Mucuna pruriens</name>
    <name type="common">Velvet bean</name>
    <name type="synonym">Dolichos pruriens</name>
    <dbReference type="NCBI Taxonomy" id="157652"/>
    <lineage>
        <taxon>Eukaryota</taxon>
        <taxon>Viridiplantae</taxon>
        <taxon>Streptophyta</taxon>
        <taxon>Embryophyta</taxon>
        <taxon>Tracheophyta</taxon>
        <taxon>Spermatophyta</taxon>
        <taxon>Magnoliopsida</taxon>
        <taxon>eudicotyledons</taxon>
        <taxon>Gunneridae</taxon>
        <taxon>Pentapetalae</taxon>
        <taxon>rosids</taxon>
        <taxon>fabids</taxon>
        <taxon>Fabales</taxon>
        <taxon>Fabaceae</taxon>
        <taxon>Papilionoideae</taxon>
        <taxon>50 kb inversion clade</taxon>
        <taxon>NPAAA clade</taxon>
        <taxon>indigoferoid/millettioid clade</taxon>
        <taxon>Phaseoleae</taxon>
        <taxon>Mucuna</taxon>
    </lineage>
</organism>
<dbReference type="EMBL" id="QJKJ01001183">
    <property type="protein sequence ID" value="RDY08914.1"/>
    <property type="molecule type" value="Genomic_DNA"/>
</dbReference>
<dbReference type="AlphaFoldDB" id="A0A371I1S4"/>
<protein>
    <submittedName>
        <fullName evidence="1">Uncharacterized protein</fullName>
    </submittedName>
</protein>
<name>A0A371I1S4_MUCPR</name>
<sequence>MINLETILRIGLRKVVKMNFTVANFQTSYNVILVDNLVGVIRADRCVARKCYDDSTHVLEDKQGKNIVPEVQT</sequence>
<evidence type="ECO:0000313" key="1">
    <source>
        <dbReference type="EMBL" id="RDY08914.1"/>
    </source>
</evidence>
<comment type="caution">
    <text evidence="1">The sequence shown here is derived from an EMBL/GenBank/DDBJ whole genome shotgun (WGS) entry which is preliminary data.</text>
</comment>
<reference evidence="1" key="1">
    <citation type="submission" date="2018-05" db="EMBL/GenBank/DDBJ databases">
        <title>Draft genome of Mucuna pruriens seed.</title>
        <authorList>
            <person name="Nnadi N.E."/>
            <person name="Vos R."/>
            <person name="Hasami M.H."/>
            <person name="Devisetty U.K."/>
            <person name="Aguiy J.C."/>
        </authorList>
    </citation>
    <scope>NUCLEOTIDE SEQUENCE [LARGE SCALE GENOMIC DNA]</scope>
    <source>
        <strain evidence="1">JCA_2017</strain>
    </source>
</reference>
<accession>A0A371I1S4</accession>